<dbReference type="InterPro" id="IPR015422">
    <property type="entry name" value="PyrdxlP-dep_Trfase_small"/>
</dbReference>
<evidence type="ECO:0000256" key="1">
    <source>
        <dbReference type="ARBA" id="ARBA00001933"/>
    </source>
</evidence>
<organism evidence="4 5">
    <name type="scientific">Nocardia lasii</name>
    <dbReference type="NCBI Taxonomy" id="1616107"/>
    <lineage>
        <taxon>Bacteria</taxon>
        <taxon>Bacillati</taxon>
        <taxon>Actinomycetota</taxon>
        <taxon>Actinomycetes</taxon>
        <taxon>Mycobacteriales</taxon>
        <taxon>Nocardiaceae</taxon>
        <taxon>Nocardia</taxon>
    </lineage>
</organism>
<reference evidence="5" key="1">
    <citation type="journal article" date="2019" name="Int. J. Syst. Evol. Microbiol.">
        <title>The Global Catalogue of Microorganisms (GCM) 10K type strain sequencing project: providing services to taxonomists for standard genome sequencing and annotation.</title>
        <authorList>
            <consortium name="The Broad Institute Genomics Platform"/>
            <consortium name="The Broad Institute Genome Sequencing Center for Infectious Disease"/>
            <person name="Wu L."/>
            <person name="Ma J."/>
        </authorList>
    </citation>
    <scope>NUCLEOTIDE SEQUENCE [LARGE SCALE GENOMIC DNA]</scope>
    <source>
        <strain evidence="5">CCUG 36956</strain>
    </source>
</reference>
<comment type="caution">
    <text evidence="4">The sequence shown here is derived from an EMBL/GenBank/DDBJ whole genome shotgun (WGS) entry which is preliminary data.</text>
</comment>
<keyword evidence="4" id="KW-0032">Aminotransferase</keyword>
<dbReference type="EMBL" id="JBHSQN010000002">
    <property type="protein sequence ID" value="MFC6010542.1"/>
    <property type="molecule type" value="Genomic_DNA"/>
</dbReference>
<keyword evidence="4" id="KW-0808">Transferase</keyword>
<sequence>MRIVERVQPTRPELTADPVIRHARAPVSAAVRARFPALADPSVVYLDSAATTQKPDTVIAAVTDYHREHTANAGRGTYGWATTLSARIAGVRARAAGFLGAEHADEIVFTGGATAALGAIAHSWGLAVLEDGDEILYNPADHAANVLPWHQLRDTLARFGRRIVLRPYRSSATGEADIDDILARVGPRTRLITTAHLHHVYGGLTTLEELHGRIDPAILLCFDCSQSGGHLPVDVRGLRADFAVFAGHKMFGAPGTGLLYCHRRVHDRLRPFLPGGGSGVRITEAGLVGTGMPELLEGGTHNIPGILSLEPAFELLDELGRAAVAEHNRILTLALVEGLRTVRGVDFLPGPAHATCAVGYGIVSFTLDGISAADLGFVLADAGFLVRTGAHCMPSAEAGHGSVRVSTQLYNTLDEIDRFVSCVAGFAPH</sequence>
<dbReference type="InterPro" id="IPR015424">
    <property type="entry name" value="PyrdxlP-dep_Trfase"/>
</dbReference>
<evidence type="ECO:0000313" key="4">
    <source>
        <dbReference type="EMBL" id="MFC6010542.1"/>
    </source>
</evidence>
<dbReference type="SUPFAM" id="SSF53383">
    <property type="entry name" value="PLP-dependent transferases"/>
    <property type="match status" value="1"/>
</dbReference>
<dbReference type="Proteomes" id="UP001596223">
    <property type="component" value="Unassembled WGS sequence"/>
</dbReference>
<dbReference type="Gene3D" id="3.90.1150.10">
    <property type="entry name" value="Aspartate Aminotransferase, domain 1"/>
    <property type="match status" value="1"/>
</dbReference>
<keyword evidence="5" id="KW-1185">Reference proteome</keyword>
<protein>
    <submittedName>
        <fullName evidence="4">Aminotransferase class V-fold PLP-dependent enzyme</fullName>
    </submittedName>
</protein>
<evidence type="ECO:0000256" key="2">
    <source>
        <dbReference type="ARBA" id="ARBA00022898"/>
    </source>
</evidence>
<proteinExistence type="predicted"/>
<dbReference type="PANTHER" id="PTHR43586">
    <property type="entry name" value="CYSTEINE DESULFURASE"/>
    <property type="match status" value="1"/>
</dbReference>
<comment type="cofactor">
    <cofactor evidence="1">
        <name>pyridoxal 5'-phosphate</name>
        <dbReference type="ChEBI" id="CHEBI:597326"/>
    </cofactor>
</comment>
<evidence type="ECO:0000259" key="3">
    <source>
        <dbReference type="Pfam" id="PF00266"/>
    </source>
</evidence>
<keyword evidence="2" id="KW-0663">Pyridoxal phosphate</keyword>
<dbReference type="PANTHER" id="PTHR43586:SF8">
    <property type="entry name" value="CYSTEINE DESULFURASE 1, CHLOROPLASTIC"/>
    <property type="match status" value="1"/>
</dbReference>
<dbReference type="InterPro" id="IPR015421">
    <property type="entry name" value="PyrdxlP-dep_Trfase_major"/>
</dbReference>
<accession>A0ABW1JNI5</accession>
<dbReference type="Gene3D" id="3.40.640.10">
    <property type="entry name" value="Type I PLP-dependent aspartate aminotransferase-like (Major domain)"/>
    <property type="match status" value="1"/>
</dbReference>
<name>A0ABW1JNI5_9NOCA</name>
<dbReference type="InterPro" id="IPR000192">
    <property type="entry name" value="Aminotrans_V_dom"/>
</dbReference>
<dbReference type="Pfam" id="PF00266">
    <property type="entry name" value="Aminotran_5"/>
    <property type="match status" value="1"/>
</dbReference>
<evidence type="ECO:0000313" key="5">
    <source>
        <dbReference type="Proteomes" id="UP001596223"/>
    </source>
</evidence>
<dbReference type="RefSeq" id="WP_378600598.1">
    <property type="nucleotide sequence ID" value="NZ_JBHSQN010000002.1"/>
</dbReference>
<gene>
    <name evidence="4" type="ORF">ACFP3H_05725</name>
</gene>
<feature type="domain" description="Aminotransferase class V" evidence="3">
    <location>
        <begin position="44"/>
        <end position="419"/>
    </location>
</feature>
<dbReference type="GO" id="GO:0008483">
    <property type="term" value="F:transaminase activity"/>
    <property type="evidence" value="ECO:0007669"/>
    <property type="project" value="UniProtKB-KW"/>
</dbReference>